<protein>
    <recommendedName>
        <fullName evidence="3">Pectate lyase superfamily protein domain-containing protein</fullName>
    </recommendedName>
</protein>
<dbReference type="Proteomes" id="UP000315295">
    <property type="component" value="Unassembled WGS sequence"/>
</dbReference>
<sequence>MQSSSISHSQATSSSCRSNLMVGYWAFVFLFLASIANAKAEVFYVTNSTYGGNPSGDITLALADAWRDACSSPWPAKVVILEGEYYLRGAILTALKQKQIKLQTLFRPAKLTI</sequence>
<evidence type="ECO:0000313" key="1">
    <source>
        <dbReference type="EMBL" id="TQE08170.1"/>
    </source>
</evidence>
<dbReference type="InterPro" id="IPR011050">
    <property type="entry name" value="Pectin_lyase_fold/virulence"/>
</dbReference>
<name>A0A540NCE7_MALBA</name>
<organism evidence="1 2">
    <name type="scientific">Malus baccata</name>
    <name type="common">Siberian crab apple</name>
    <name type="synonym">Pyrus baccata</name>
    <dbReference type="NCBI Taxonomy" id="106549"/>
    <lineage>
        <taxon>Eukaryota</taxon>
        <taxon>Viridiplantae</taxon>
        <taxon>Streptophyta</taxon>
        <taxon>Embryophyta</taxon>
        <taxon>Tracheophyta</taxon>
        <taxon>Spermatophyta</taxon>
        <taxon>Magnoliopsida</taxon>
        <taxon>eudicotyledons</taxon>
        <taxon>Gunneridae</taxon>
        <taxon>Pentapetalae</taxon>
        <taxon>rosids</taxon>
        <taxon>fabids</taxon>
        <taxon>Rosales</taxon>
        <taxon>Rosaceae</taxon>
        <taxon>Amygdaloideae</taxon>
        <taxon>Maleae</taxon>
        <taxon>Malus</taxon>
    </lineage>
</organism>
<keyword evidence="2" id="KW-1185">Reference proteome</keyword>
<comment type="caution">
    <text evidence="1">The sequence shown here is derived from an EMBL/GenBank/DDBJ whole genome shotgun (WGS) entry which is preliminary data.</text>
</comment>
<accession>A0A540NCE7</accession>
<proteinExistence type="predicted"/>
<dbReference type="AlphaFoldDB" id="A0A540NCE7"/>
<evidence type="ECO:0008006" key="3">
    <source>
        <dbReference type="Google" id="ProtNLM"/>
    </source>
</evidence>
<gene>
    <name evidence="1" type="ORF">C1H46_006137</name>
</gene>
<dbReference type="SUPFAM" id="SSF51126">
    <property type="entry name" value="Pectin lyase-like"/>
    <property type="match status" value="1"/>
</dbReference>
<reference evidence="1 2" key="1">
    <citation type="journal article" date="2019" name="G3 (Bethesda)">
        <title>Sequencing of a Wild Apple (Malus baccata) Genome Unravels the Differences Between Cultivated and Wild Apple Species Regarding Disease Resistance and Cold Tolerance.</title>
        <authorList>
            <person name="Chen X."/>
        </authorList>
    </citation>
    <scope>NUCLEOTIDE SEQUENCE [LARGE SCALE GENOMIC DNA]</scope>
    <source>
        <strain evidence="2">cv. Shandingzi</strain>
        <tissue evidence="1">Leaves</tissue>
    </source>
</reference>
<evidence type="ECO:0000313" key="2">
    <source>
        <dbReference type="Proteomes" id="UP000315295"/>
    </source>
</evidence>
<dbReference type="EMBL" id="VIEB01000074">
    <property type="protein sequence ID" value="TQE08170.1"/>
    <property type="molecule type" value="Genomic_DNA"/>
</dbReference>
<dbReference type="STRING" id="106549.A0A540NCE7"/>